<organism evidence="11 12">
    <name type="scientific">Pseudosporangium ferrugineum</name>
    <dbReference type="NCBI Taxonomy" id="439699"/>
    <lineage>
        <taxon>Bacteria</taxon>
        <taxon>Bacillati</taxon>
        <taxon>Actinomycetota</taxon>
        <taxon>Actinomycetes</taxon>
        <taxon>Micromonosporales</taxon>
        <taxon>Micromonosporaceae</taxon>
        <taxon>Pseudosporangium</taxon>
    </lineage>
</organism>
<dbReference type="Gene3D" id="3.60.10.10">
    <property type="entry name" value="Endonuclease/exonuclease/phosphatase"/>
    <property type="match status" value="1"/>
</dbReference>
<protein>
    <submittedName>
        <fullName evidence="11">Vancomycin resistance protein VanJ</fullName>
    </submittedName>
</protein>
<keyword evidence="8" id="KW-0234">DNA repair</keyword>
<feature type="transmembrane region" description="Helical" evidence="9">
    <location>
        <begin position="65"/>
        <end position="84"/>
    </location>
</feature>
<feature type="domain" description="Endonuclease/exonuclease/phosphatase" evidence="10">
    <location>
        <begin position="97"/>
        <end position="293"/>
    </location>
</feature>
<evidence type="ECO:0000313" key="12">
    <source>
        <dbReference type="Proteomes" id="UP000239209"/>
    </source>
</evidence>
<proteinExistence type="predicted"/>
<dbReference type="RefSeq" id="WP_106124376.1">
    <property type="nucleotide sequence ID" value="NZ_PVZG01000001.1"/>
</dbReference>
<gene>
    <name evidence="11" type="ORF">CLV70_101174</name>
</gene>
<dbReference type="Pfam" id="PF03372">
    <property type="entry name" value="Exo_endo_phos"/>
    <property type="match status" value="1"/>
</dbReference>
<keyword evidence="9" id="KW-1133">Transmembrane helix</keyword>
<keyword evidence="9" id="KW-0812">Transmembrane</keyword>
<feature type="transmembrane region" description="Helical" evidence="9">
    <location>
        <begin position="41"/>
        <end position="58"/>
    </location>
</feature>
<evidence type="ECO:0000256" key="6">
    <source>
        <dbReference type="ARBA" id="ARBA00022801"/>
    </source>
</evidence>
<sequence length="303" mass="32323">MRTRSWRAGSAVIAGAAVVLAAALGLHALVPGWLGTALDSGLPWLGLLLVPLLALSALRRSRRAFAVALVPVVVWTTMFGRVLLPRSGADHHDLRIATLNLGAANADAAATVRAVAGEEPDVLVLQELTTANRKVAERELRDGWEHRIVAGTVGLWSRLPLTGTAAVDIGIGWTRALRASVTTPDGPVRVYAAHLASARPGATAERDQTLAALAREVAADRSERLVVAGDLNTTTTDRRFRELAPLRDTQQEAGAGFGFTWPAELPVMRPDHILQRGMSTQRSWVVRVPGSDHRAALAEIDTA</sequence>
<evidence type="ECO:0000256" key="3">
    <source>
        <dbReference type="ARBA" id="ARBA00022722"/>
    </source>
</evidence>
<keyword evidence="7" id="KW-0460">Magnesium</keyword>
<comment type="caution">
    <text evidence="11">The sequence shown here is derived from an EMBL/GenBank/DDBJ whole genome shotgun (WGS) entry which is preliminary data.</text>
</comment>
<evidence type="ECO:0000256" key="5">
    <source>
        <dbReference type="ARBA" id="ARBA00022763"/>
    </source>
</evidence>
<dbReference type="GO" id="GO:0006281">
    <property type="term" value="P:DNA repair"/>
    <property type="evidence" value="ECO:0007669"/>
    <property type="project" value="UniProtKB-KW"/>
</dbReference>
<evidence type="ECO:0000313" key="11">
    <source>
        <dbReference type="EMBL" id="PRY33013.1"/>
    </source>
</evidence>
<evidence type="ECO:0000256" key="1">
    <source>
        <dbReference type="ARBA" id="ARBA00001936"/>
    </source>
</evidence>
<keyword evidence="6" id="KW-0378">Hydrolase</keyword>
<dbReference type="InterPro" id="IPR005135">
    <property type="entry name" value="Endo/exonuclease/phosphatase"/>
</dbReference>
<evidence type="ECO:0000256" key="8">
    <source>
        <dbReference type="ARBA" id="ARBA00023204"/>
    </source>
</evidence>
<keyword evidence="5" id="KW-0227">DNA damage</keyword>
<evidence type="ECO:0000256" key="9">
    <source>
        <dbReference type="SAM" id="Phobius"/>
    </source>
</evidence>
<evidence type="ECO:0000259" key="10">
    <source>
        <dbReference type="Pfam" id="PF03372"/>
    </source>
</evidence>
<comment type="cofactor">
    <cofactor evidence="2">
        <name>Mg(2+)</name>
        <dbReference type="ChEBI" id="CHEBI:18420"/>
    </cofactor>
</comment>
<dbReference type="InterPro" id="IPR051547">
    <property type="entry name" value="TDP2-like"/>
</dbReference>
<dbReference type="EMBL" id="PVZG01000001">
    <property type="protein sequence ID" value="PRY33013.1"/>
    <property type="molecule type" value="Genomic_DNA"/>
</dbReference>
<comment type="cofactor">
    <cofactor evidence="1">
        <name>Mn(2+)</name>
        <dbReference type="ChEBI" id="CHEBI:29035"/>
    </cofactor>
</comment>
<evidence type="ECO:0000256" key="7">
    <source>
        <dbReference type="ARBA" id="ARBA00022842"/>
    </source>
</evidence>
<dbReference type="OrthoDB" id="4316587at2"/>
<dbReference type="PANTHER" id="PTHR15822">
    <property type="entry name" value="TRAF AND TNF RECEPTOR-ASSOCIATED PROTEIN"/>
    <property type="match status" value="1"/>
</dbReference>
<keyword evidence="9" id="KW-0472">Membrane</keyword>
<dbReference type="PANTHER" id="PTHR15822:SF4">
    <property type="entry name" value="TYROSYL-DNA PHOSPHODIESTERASE 2"/>
    <property type="match status" value="1"/>
</dbReference>
<dbReference type="GO" id="GO:0004518">
    <property type="term" value="F:nuclease activity"/>
    <property type="evidence" value="ECO:0007669"/>
    <property type="project" value="UniProtKB-KW"/>
</dbReference>
<dbReference type="SUPFAM" id="SSF56219">
    <property type="entry name" value="DNase I-like"/>
    <property type="match status" value="1"/>
</dbReference>
<dbReference type="InterPro" id="IPR036691">
    <property type="entry name" value="Endo/exonu/phosph_ase_sf"/>
</dbReference>
<keyword evidence="3" id="KW-0540">Nuclease</keyword>
<evidence type="ECO:0000256" key="4">
    <source>
        <dbReference type="ARBA" id="ARBA00022723"/>
    </source>
</evidence>
<dbReference type="AlphaFoldDB" id="A0A2T0SI27"/>
<keyword evidence="4" id="KW-0479">Metal-binding</keyword>
<dbReference type="Proteomes" id="UP000239209">
    <property type="component" value="Unassembled WGS sequence"/>
</dbReference>
<dbReference type="GO" id="GO:0016787">
    <property type="term" value="F:hydrolase activity"/>
    <property type="evidence" value="ECO:0007669"/>
    <property type="project" value="UniProtKB-KW"/>
</dbReference>
<evidence type="ECO:0000256" key="2">
    <source>
        <dbReference type="ARBA" id="ARBA00001946"/>
    </source>
</evidence>
<keyword evidence="12" id="KW-1185">Reference proteome</keyword>
<reference evidence="11 12" key="1">
    <citation type="submission" date="2018-03" db="EMBL/GenBank/DDBJ databases">
        <title>Genomic Encyclopedia of Archaeal and Bacterial Type Strains, Phase II (KMG-II): from individual species to whole genera.</title>
        <authorList>
            <person name="Goeker M."/>
        </authorList>
    </citation>
    <scope>NUCLEOTIDE SEQUENCE [LARGE SCALE GENOMIC DNA]</scope>
    <source>
        <strain evidence="11 12">DSM 45348</strain>
    </source>
</reference>
<name>A0A2T0SI27_9ACTN</name>
<dbReference type="GO" id="GO:0046872">
    <property type="term" value="F:metal ion binding"/>
    <property type="evidence" value="ECO:0007669"/>
    <property type="project" value="UniProtKB-KW"/>
</dbReference>
<accession>A0A2T0SI27</accession>